<dbReference type="PROSITE" id="PS00028">
    <property type="entry name" value="ZINC_FINGER_C2H2_1"/>
    <property type="match status" value="2"/>
</dbReference>
<feature type="region of interest" description="Disordered" evidence="6">
    <location>
        <begin position="568"/>
        <end position="643"/>
    </location>
</feature>
<dbReference type="PROSITE" id="PS50157">
    <property type="entry name" value="ZINC_FINGER_C2H2_2"/>
    <property type="match status" value="2"/>
</dbReference>
<reference evidence="9" key="1">
    <citation type="submission" date="2024-06" db="EMBL/GenBank/DDBJ databases">
        <title>Multi-omics analyses provide insights into the biosynthesis of the anticancer antibiotic pleurotin in Hohenbuehelia grisea.</title>
        <authorList>
            <person name="Weaver J.A."/>
            <person name="Alberti F."/>
        </authorList>
    </citation>
    <scope>NUCLEOTIDE SEQUENCE [LARGE SCALE GENOMIC DNA]</scope>
    <source>
        <strain evidence="9">T-177</strain>
    </source>
</reference>
<keyword evidence="2" id="KW-0677">Repeat</keyword>
<comment type="caution">
    <text evidence="8">The sequence shown here is derived from an EMBL/GenBank/DDBJ whole genome shotgun (WGS) entry which is preliminary data.</text>
</comment>
<dbReference type="SUPFAM" id="SSF57667">
    <property type="entry name" value="beta-beta-alpha zinc fingers"/>
    <property type="match status" value="1"/>
</dbReference>
<dbReference type="EMBL" id="JASNQZ010000011">
    <property type="protein sequence ID" value="KAL0952008.1"/>
    <property type="molecule type" value="Genomic_DNA"/>
</dbReference>
<dbReference type="Gene3D" id="3.30.160.60">
    <property type="entry name" value="Classic Zinc Finger"/>
    <property type="match status" value="2"/>
</dbReference>
<feature type="compositionally biased region" description="Polar residues" evidence="6">
    <location>
        <begin position="570"/>
        <end position="579"/>
    </location>
</feature>
<feature type="region of interest" description="Disordered" evidence="6">
    <location>
        <begin position="297"/>
        <end position="377"/>
    </location>
</feature>
<dbReference type="SMART" id="SM00355">
    <property type="entry name" value="ZnF_C2H2"/>
    <property type="match status" value="2"/>
</dbReference>
<gene>
    <name evidence="8" type="ORF">HGRIS_008658</name>
</gene>
<dbReference type="Pfam" id="PF00096">
    <property type="entry name" value="zf-C2H2"/>
    <property type="match status" value="2"/>
</dbReference>
<keyword evidence="9" id="KW-1185">Reference proteome</keyword>
<evidence type="ECO:0000256" key="6">
    <source>
        <dbReference type="SAM" id="MobiDB-lite"/>
    </source>
</evidence>
<keyword evidence="1" id="KW-0479">Metal-binding</keyword>
<organism evidence="8 9">
    <name type="scientific">Hohenbuehelia grisea</name>
    <dbReference type="NCBI Taxonomy" id="104357"/>
    <lineage>
        <taxon>Eukaryota</taxon>
        <taxon>Fungi</taxon>
        <taxon>Dikarya</taxon>
        <taxon>Basidiomycota</taxon>
        <taxon>Agaricomycotina</taxon>
        <taxon>Agaricomycetes</taxon>
        <taxon>Agaricomycetidae</taxon>
        <taxon>Agaricales</taxon>
        <taxon>Pleurotineae</taxon>
        <taxon>Pleurotaceae</taxon>
        <taxon>Hohenbuehelia</taxon>
    </lineage>
</organism>
<dbReference type="InterPro" id="IPR013087">
    <property type="entry name" value="Znf_C2H2_type"/>
</dbReference>
<feature type="domain" description="C2H2-type" evidence="7">
    <location>
        <begin position="686"/>
        <end position="716"/>
    </location>
</feature>
<proteinExistence type="predicted"/>
<evidence type="ECO:0000256" key="1">
    <source>
        <dbReference type="ARBA" id="ARBA00022723"/>
    </source>
</evidence>
<feature type="domain" description="C2H2-type" evidence="7">
    <location>
        <begin position="717"/>
        <end position="746"/>
    </location>
</feature>
<dbReference type="PANTHER" id="PTHR19818">
    <property type="entry name" value="ZINC FINGER PROTEIN ZIC AND GLI"/>
    <property type="match status" value="1"/>
</dbReference>
<dbReference type="PANTHER" id="PTHR19818:SF139">
    <property type="entry name" value="PAIR-RULE PROTEIN ODD-PAIRED"/>
    <property type="match status" value="1"/>
</dbReference>
<dbReference type="InterPro" id="IPR050329">
    <property type="entry name" value="GLI_C2H2-zinc-finger"/>
</dbReference>
<feature type="compositionally biased region" description="Basic and acidic residues" evidence="6">
    <location>
        <begin position="240"/>
        <end position="249"/>
    </location>
</feature>
<dbReference type="Proteomes" id="UP001556367">
    <property type="component" value="Unassembled WGS sequence"/>
</dbReference>
<keyword evidence="3 5" id="KW-0863">Zinc-finger</keyword>
<feature type="compositionally biased region" description="Low complexity" evidence="6">
    <location>
        <begin position="315"/>
        <end position="359"/>
    </location>
</feature>
<sequence length="757" mass="81399">MPYDDNAPVSVVFPTHDNQHPRLQPTNRPWNPDHPDASLHAKFPPGHSHTHSHSIAFAVQPSRARSKQHSPAAQALFVDANDVRHQQQSAQFSQSDAQAHFQRNLAAEYSPMPDLTMTGSPRASPFPPTFPRAQGFSRLNEKHNVGASYSNEPHGHTHAAMNITDQPMFGVDDHHANLSNVQDATLTHQKIQDVRAQFRAAHSSSPHPIFPPLPITAVHSIASSVNSSDAPVIPSTFEPRIVRPGDDRSSCPSPIMQHSDLKHEFFPPDASRGATADGGHYMGMQTDQELDDSEYEYEHFGPAGPASTPRSRKVSSGTACSSSSSSSASSALSAFSNSTSYSSDEPPSPTSPSASAPMPFGLPSSTSGESPYPPQLSFAYMQGQFDSHAGNQQYLPGFPSSSVPAFEQGQLQVLASPAPGHLVGPTSAYTAPLTPPQSTVYMPHAAGGVAYHNFSVNSGFVFSPQSVYYGQASMCQQYPSGYQVHQQVYDSPVNQAVSNSGATDNDQLRDTSYEAHDQLSRARLNNPTTPLTTTAPLVFAHTSASASVSPPSHNSLDLPYSPVLTRGGVQASQAPSESVSLKRRARTSRPQSPPRPVPNLTKKSRGRRVPTAASINMTDSQRAHTARRRRLDDDAMGEPGQDGEIGVVESVSVMEPGWSSNAPGAGLGKSPGKAKSGSKGSGERTFVCKVDGCGKLFARGEHLKRHVRSIHTHDKPHQCPVDGCGKFFSRFDNLGQHMRVHRDLQRKVDRADSDASS</sequence>
<evidence type="ECO:0000256" key="2">
    <source>
        <dbReference type="ARBA" id="ARBA00022737"/>
    </source>
</evidence>
<feature type="region of interest" description="Disordered" evidence="6">
    <location>
        <begin position="1"/>
        <end position="52"/>
    </location>
</feature>
<evidence type="ECO:0000256" key="5">
    <source>
        <dbReference type="PROSITE-ProRule" id="PRU00042"/>
    </source>
</evidence>
<accession>A0ABR3J8J4</accession>
<evidence type="ECO:0000259" key="7">
    <source>
        <dbReference type="PROSITE" id="PS50157"/>
    </source>
</evidence>
<protein>
    <recommendedName>
        <fullName evidence="7">C2H2-type domain-containing protein</fullName>
    </recommendedName>
</protein>
<evidence type="ECO:0000256" key="3">
    <source>
        <dbReference type="ARBA" id="ARBA00022771"/>
    </source>
</evidence>
<dbReference type="InterPro" id="IPR036236">
    <property type="entry name" value="Znf_C2H2_sf"/>
</dbReference>
<feature type="compositionally biased region" description="Low complexity" evidence="6">
    <location>
        <begin position="662"/>
        <end position="678"/>
    </location>
</feature>
<feature type="region of interest" description="Disordered" evidence="6">
    <location>
        <begin position="657"/>
        <end position="684"/>
    </location>
</feature>
<evidence type="ECO:0000313" key="9">
    <source>
        <dbReference type="Proteomes" id="UP001556367"/>
    </source>
</evidence>
<evidence type="ECO:0000256" key="4">
    <source>
        <dbReference type="ARBA" id="ARBA00022833"/>
    </source>
</evidence>
<feature type="region of interest" description="Disordered" evidence="6">
    <location>
        <begin position="227"/>
        <end position="285"/>
    </location>
</feature>
<keyword evidence="4" id="KW-0862">Zinc</keyword>
<evidence type="ECO:0000313" key="8">
    <source>
        <dbReference type="EMBL" id="KAL0952008.1"/>
    </source>
</evidence>
<name>A0ABR3J8J4_9AGAR</name>